<protein>
    <submittedName>
        <fullName evidence="1">Uncharacterized protein</fullName>
    </submittedName>
</protein>
<dbReference type="KEGG" id="ndo:DDD_3026"/>
<reference evidence="1 2" key="1">
    <citation type="journal article" date="2013" name="Genome Biol. Evol.">
        <title>Genomic makeup of the marine flavobacterium Nonlabens (Donghaeana) dokdonensis DSW-6 and identification of a novel class of rhodopsins.</title>
        <authorList>
            <person name="Kwon S.K."/>
            <person name="Kim B.K."/>
            <person name="Song J.Y."/>
            <person name="Kwak M.J."/>
            <person name="Lee C.H."/>
            <person name="Yoon J.H."/>
            <person name="Oh T.K."/>
            <person name="Kim J.F."/>
        </authorList>
    </citation>
    <scope>NUCLEOTIDE SEQUENCE [LARGE SCALE GENOMIC DNA]</scope>
    <source>
        <strain evidence="2">DSM 17205 / KCTC 12402 / DSW-6</strain>
    </source>
</reference>
<dbReference type="EMBL" id="CP001397">
    <property type="protein sequence ID" value="AGC78153.1"/>
    <property type="molecule type" value="Genomic_DNA"/>
</dbReference>
<dbReference type="HOGENOM" id="CLU_3155492_0_0_10"/>
<dbReference type="STRING" id="592029.DDD_3026"/>
<evidence type="ECO:0000313" key="1">
    <source>
        <dbReference type="EMBL" id="AGC78153.1"/>
    </source>
</evidence>
<proteinExistence type="predicted"/>
<sequence>MKPCEFSNAFFKVIVIIGFSLSRKRNYLINIIKISDGNEILLVGLKLL</sequence>
<dbReference type="Proteomes" id="UP000011173">
    <property type="component" value="Chromosome"/>
</dbReference>
<evidence type="ECO:0000313" key="2">
    <source>
        <dbReference type="Proteomes" id="UP000011173"/>
    </source>
</evidence>
<gene>
    <name evidence="1" type="ordered locus">DDD_3026</name>
</gene>
<organism evidence="1 2">
    <name type="scientific">Nonlabens dokdonensis (strain DSM 17205 / KCTC 12402 / DSW-6)</name>
    <name type="common">Donghaeana dokdonensis</name>
    <dbReference type="NCBI Taxonomy" id="592029"/>
    <lineage>
        <taxon>Bacteria</taxon>
        <taxon>Pseudomonadati</taxon>
        <taxon>Bacteroidota</taxon>
        <taxon>Flavobacteriia</taxon>
        <taxon>Flavobacteriales</taxon>
        <taxon>Flavobacteriaceae</taxon>
        <taxon>Nonlabens</taxon>
    </lineage>
</organism>
<dbReference type="AlphaFoldDB" id="L7WGS7"/>
<accession>L7WGS7</accession>
<dbReference type="PATRIC" id="fig|592029.3.peg.2999"/>
<name>L7WGS7_NONDD</name>